<protein>
    <recommendedName>
        <fullName evidence="4">Insulin-like domain-containing protein</fullName>
    </recommendedName>
</protein>
<dbReference type="KEGG" id="vde:111250144"/>
<feature type="signal peptide" evidence="3">
    <location>
        <begin position="1"/>
        <end position="19"/>
    </location>
</feature>
<keyword evidence="1" id="KW-0165">Cleavage on pair of basic residues</keyword>
<proteinExistence type="predicted"/>
<evidence type="ECO:0000313" key="6">
    <source>
        <dbReference type="Proteomes" id="UP000594260"/>
    </source>
</evidence>
<dbReference type="InterPro" id="IPR036438">
    <property type="entry name" value="Insulin-like_sf"/>
</dbReference>
<keyword evidence="2 3" id="KW-0732">Signal</keyword>
<dbReference type="Gene3D" id="1.10.100.10">
    <property type="entry name" value="Insulin-like"/>
    <property type="match status" value="1"/>
</dbReference>
<dbReference type="EnsemblMetazoa" id="XM_022804921">
    <property type="protein sequence ID" value="XP_022660656"/>
    <property type="gene ID" value="LOC111250144"/>
</dbReference>
<dbReference type="GeneID" id="111250144"/>
<dbReference type="Pfam" id="PF00049">
    <property type="entry name" value="Insulin"/>
    <property type="match status" value="1"/>
</dbReference>
<evidence type="ECO:0000259" key="4">
    <source>
        <dbReference type="SMART" id="SM00078"/>
    </source>
</evidence>
<dbReference type="GO" id="GO:0005576">
    <property type="term" value="C:extracellular region"/>
    <property type="evidence" value="ECO:0007669"/>
    <property type="project" value="InterPro"/>
</dbReference>
<dbReference type="AlphaFoldDB" id="A0A7M7KBA3"/>
<dbReference type="RefSeq" id="XP_022660656.1">
    <property type="nucleotide sequence ID" value="XM_022804921.1"/>
</dbReference>
<dbReference type="Proteomes" id="UP000594260">
    <property type="component" value="Unplaced"/>
</dbReference>
<feature type="chain" id="PRO_5029486056" description="Insulin-like domain-containing protein" evidence="3">
    <location>
        <begin position="20"/>
        <end position="166"/>
    </location>
</feature>
<dbReference type="SUPFAM" id="SSF56994">
    <property type="entry name" value="Insulin-like"/>
    <property type="match status" value="1"/>
</dbReference>
<feature type="domain" description="Insulin-like" evidence="4">
    <location>
        <begin position="63"/>
        <end position="145"/>
    </location>
</feature>
<dbReference type="InParanoid" id="A0A7M7KBA3"/>
<evidence type="ECO:0000313" key="5">
    <source>
        <dbReference type="EnsemblMetazoa" id="XP_022660656"/>
    </source>
</evidence>
<dbReference type="GO" id="GO:0005179">
    <property type="term" value="F:hormone activity"/>
    <property type="evidence" value="ECO:0007669"/>
    <property type="project" value="InterPro"/>
</dbReference>
<accession>A0A7M7KBA3</accession>
<keyword evidence="6" id="KW-1185">Reference proteome</keyword>
<dbReference type="InterPro" id="IPR016179">
    <property type="entry name" value="Insulin-like"/>
</dbReference>
<organism evidence="5 6">
    <name type="scientific">Varroa destructor</name>
    <name type="common">Honeybee mite</name>
    <dbReference type="NCBI Taxonomy" id="109461"/>
    <lineage>
        <taxon>Eukaryota</taxon>
        <taxon>Metazoa</taxon>
        <taxon>Ecdysozoa</taxon>
        <taxon>Arthropoda</taxon>
        <taxon>Chelicerata</taxon>
        <taxon>Arachnida</taxon>
        <taxon>Acari</taxon>
        <taxon>Parasitiformes</taxon>
        <taxon>Mesostigmata</taxon>
        <taxon>Gamasina</taxon>
        <taxon>Dermanyssoidea</taxon>
        <taxon>Varroidae</taxon>
        <taxon>Varroa</taxon>
    </lineage>
</organism>
<evidence type="ECO:0000256" key="1">
    <source>
        <dbReference type="ARBA" id="ARBA00022685"/>
    </source>
</evidence>
<name>A0A7M7KBA3_VARDE</name>
<evidence type="ECO:0000256" key="3">
    <source>
        <dbReference type="SAM" id="SignalP"/>
    </source>
</evidence>
<reference evidence="5" key="1">
    <citation type="submission" date="2021-01" db="UniProtKB">
        <authorList>
            <consortium name="EnsemblMetazoa"/>
        </authorList>
    </citation>
    <scope>IDENTIFICATION</scope>
</reference>
<evidence type="ECO:0000256" key="2">
    <source>
        <dbReference type="ARBA" id="ARBA00022729"/>
    </source>
</evidence>
<dbReference type="SMART" id="SM00078">
    <property type="entry name" value="IlGF"/>
    <property type="match status" value="1"/>
</dbReference>
<sequence>MRLLIVIAAIGLSIRIDEAAPHPASKSIDPLRSEICLRFARYTKLYRAFQCYRRNDSSIGDSIQRCGSRLINFAEMVCEKFGGLYVEPLRRQEPWGGTTTDPSTAVTVPTSASTSHAICRHRKQSLVCECCKLGPCNIREILSYCNNPPSDAEKRIYQTDIMGLFS</sequence>